<organism evidence="2">
    <name type="scientific">Chondromyces catenulatus</name>
    <dbReference type="NCBI Taxonomy" id="1653841"/>
    <lineage>
        <taxon>Bacteria</taxon>
        <taxon>Pseudomonadati</taxon>
        <taxon>Myxococcota</taxon>
        <taxon>Polyangia</taxon>
        <taxon>Polyangiales</taxon>
        <taxon>Polyangiaceae</taxon>
        <taxon>Chondromyces</taxon>
    </lineage>
</organism>
<feature type="compositionally biased region" description="Low complexity" evidence="1">
    <location>
        <begin position="200"/>
        <end position="210"/>
    </location>
</feature>
<dbReference type="EMBL" id="MH908917">
    <property type="protein sequence ID" value="AYM54109.1"/>
    <property type="molecule type" value="Genomic_DNA"/>
</dbReference>
<reference evidence="2" key="1">
    <citation type="journal article" date="2018" name="J. Ind. Microbiol. Biotechnol.">
        <title>Genome mining reveals uncommon alkylpyrones as type III PKS products from myxobacteria.</title>
        <authorList>
            <person name="Hug J.J."/>
            <person name="Panter F."/>
            <person name="Krug D."/>
            <person name="Muller R."/>
        </authorList>
    </citation>
    <scope>NUCLEOTIDE SEQUENCE</scope>
    <source>
        <strain evidence="2">Sp. MSr9030</strain>
    </source>
</reference>
<feature type="compositionally biased region" description="Low complexity" evidence="1">
    <location>
        <begin position="218"/>
        <end position="231"/>
    </location>
</feature>
<feature type="region of interest" description="Disordered" evidence="1">
    <location>
        <begin position="187"/>
        <end position="262"/>
    </location>
</feature>
<feature type="compositionally biased region" description="Basic and acidic residues" evidence="1">
    <location>
        <begin position="232"/>
        <end position="247"/>
    </location>
</feature>
<name>A0A3S7UZD3_9BACT</name>
<dbReference type="AlphaFoldDB" id="A0A3S7UZD3"/>
<protein>
    <submittedName>
        <fullName evidence="2">Uncharacterized protein</fullName>
    </submittedName>
</protein>
<accession>A0A3S7UZD3</accession>
<proteinExistence type="predicted"/>
<evidence type="ECO:0000313" key="2">
    <source>
        <dbReference type="EMBL" id="AYM54109.1"/>
    </source>
</evidence>
<evidence type="ECO:0000256" key="1">
    <source>
        <dbReference type="SAM" id="MobiDB-lite"/>
    </source>
</evidence>
<sequence>MTRTGWLDDASRVIRRRSPWLKLIPLALACAAPLEAGCAGPPVPSAISGDPVCADFTLGAVGTQMRGGLRQPVRVRVLDGKNEVAHALIFGRRSDATPSPRIMLPDANEEYTVEWTQCENEHASQPAAGGRPADREAAGYDCGNAATYKQDKLTTKKGDLSTHALTFVAPPKPDCWKDERPAEPAVVDAGAPDASEDATAEATDAGIDDAAVTDASIEAGPEDAAAPADAGAAKDAKKNEQKAEKKAASPAPKKAAEPPATP</sequence>